<feature type="chain" id="PRO_5039129853" description="DUF4384 domain-containing protein" evidence="1">
    <location>
        <begin position="20"/>
        <end position="300"/>
    </location>
</feature>
<name>A0A9D5P211_XYLRU</name>
<dbReference type="EMBL" id="SUYC01000015">
    <property type="protein sequence ID" value="MBE6271680.1"/>
    <property type="molecule type" value="Genomic_DNA"/>
</dbReference>
<sequence length="300" mass="33845">MKRLLILITIFSWALGISAQEKGKVKTVEDTYLYEIPSNVSYVQACQVALVKAQNAAIEKEFGTTVTQNDVVIMNNDSGQSKTSFHSMTSGQVRGVWLGDVVEPKFERILDEGRDLLKVTVKGKIRELVTAGVEFEAKPLRVQPDKKLSSDTFKNGEDFFLYFKSPVDGYLTVFLFDILSNQVFSILPYQSSGKGSFAVIHDKEYYLFSAAKANPEDGEVDELVLTCSEGNTEEYNNLYVIFSPNNYAKISSTTGQKQLSDDLIIPSSLSYKEFNAWLTKYQQKDEQMQVERIPIRIENN</sequence>
<dbReference type="Proteomes" id="UP000806522">
    <property type="component" value="Unassembled WGS sequence"/>
</dbReference>
<gene>
    <name evidence="2" type="ORF">E7101_12150</name>
</gene>
<evidence type="ECO:0008006" key="4">
    <source>
        <dbReference type="Google" id="ProtNLM"/>
    </source>
</evidence>
<reference evidence="2" key="1">
    <citation type="submission" date="2019-04" db="EMBL/GenBank/DDBJ databases">
        <title>Evolution of Biomass-Degrading Anaerobic Consortia Revealed by Metagenomics.</title>
        <authorList>
            <person name="Peng X."/>
        </authorList>
    </citation>
    <scope>NUCLEOTIDE SEQUENCE</scope>
    <source>
        <strain evidence="2">SIG140</strain>
    </source>
</reference>
<organism evidence="2 3">
    <name type="scientific">Xylanibacter ruminicola</name>
    <name type="common">Prevotella ruminicola</name>
    <dbReference type="NCBI Taxonomy" id="839"/>
    <lineage>
        <taxon>Bacteria</taxon>
        <taxon>Pseudomonadati</taxon>
        <taxon>Bacteroidota</taxon>
        <taxon>Bacteroidia</taxon>
        <taxon>Bacteroidales</taxon>
        <taxon>Prevotellaceae</taxon>
        <taxon>Xylanibacter</taxon>
    </lineage>
</organism>
<accession>A0A9D5P211</accession>
<comment type="caution">
    <text evidence="2">The sequence shown here is derived from an EMBL/GenBank/DDBJ whole genome shotgun (WGS) entry which is preliminary data.</text>
</comment>
<feature type="signal peptide" evidence="1">
    <location>
        <begin position="1"/>
        <end position="19"/>
    </location>
</feature>
<keyword evidence="1" id="KW-0732">Signal</keyword>
<proteinExistence type="predicted"/>
<evidence type="ECO:0000313" key="3">
    <source>
        <dbReference type="Proteomes" id="UP000806522"/>
    </source>
</evidence>
<dbReference type="AlphaFoldDB" id="A0A9D5P211"/>
<evidence type="ECO:0000313" key="2">
    <source>
        <dbReference type="EMBL" id="MBE6271680.1"/>
    </source>
</evidence>
<evidence type="ECO:0000256" key="1">
    <source>
        <dbReference type="SAM" id="SignalP"/>
    </source>
</evidence>
<protein>
    <recommendedName>
        <fullName evidence="4">DUF4384 domain-containing protein</fullName>
    </recommendedName>
</protein>